<reference evidence="2 4" key="1">
    <citation type="journal article" date="2020" name="Stud. Mycol.">
        <title>101 Dothideomycetes genomes: a test case for predicting lifestyles and emergence of pathogens.</title>
        <authorList>
            <person name="Haridas S."/>
            <person name="Albert R."/>
            <person name="Binder M."/>
            <person name="Bloem J."/>
            <person name="Labutti K."/>
            <person name="Salamov A."/>
            <person name="Andreopoulos B."/>
            <person name="Baker S."/>
            <person name="Barry K."/>
            <person name="Bills G."/>
            <person name="Bluhm B."/>
            <person name="Cannon C."/>
            <person name="Castanera R."/>
            <person name="Culley D."/>
            <person name="Daum C."/>
            <person name="Ezra D."/>
            <person name="Gonzalez J."/>
            <person name="Henrissat B."/>
            <person name="Kuo A."/>
            <person name="Liang C."/>
            <person name="Lipzen A."/>
            <person name="Lutzoni F."/>
            <person name="Magnuson J."/>
            <person name="Mondo S."/>
            <person name="Nolan M."/>
            <person name="Ohm R."/>
            <person name="Pangilinan J."/>
            <person name="Park H.-J."/>
            <person name="Ramirez L."/>
            <person name="Alfaro M."/>
            <person name="Sun H."/>
            <person name="Tritt A."/>
            <person name="Yoshinaga Y."/>
            <person name="Zwiers L.-H."/>
            <person name="Turgeon B."/>
            <person name="Goodwin S."/>
            <person name="Spatafora J."/>
            <person name="Crous P."/>
            <person name="Grigoriev I."/>
        </authorList>
    </citation>
    <scope>NUCLEOTIDE SEQUENCE</scope>
    <source>
        <strain evidence="2 4">CBS 304.34</strain>
    </source>
</reference>
<evidence type="ECO:0000256" key="1">
    <source>
        <dbReference type="SAM" id="MobiDB-lite"/>
    </source>
</evidence>
<accession>A0A6A6YPK9</accession>
<keyword evidence="3" id="KW-1185">Reference proteome</keyword>
<dbReference type="RefSeq" id="XP_033577463.1">
    <property type="nucleotide sequence ID" value="XM_033719996.1"/>
</dbReference>
<dbReference type="GeneID" id="54460889"/>
<evidence type="ECO:0000313" key="3">
    <source>
        <dbReference type="Proteomes" id="UP000504636"/>
    </source>
</evidence>
<dbReference type="Proteomes" id="UP000504636">
    <property type="component" value="Unplaced"/>
</dbReference>
<sequence length="95" mass="10829">MSKHRFTEKILEPEEVLPKGWFFKIHEDVDPDQIGARLRYGTDRAIEMIDLRGRQRTFRTQVGWDKENVAPANSDDSSSTASSDTDSNDDTVGNE</sequence>
<name>A0A6A6YPK9_9PEZI</name>
<gene>
    <name evidence="2 4" type="ORF">BDZ99DRAFT_463074</name>
</gene>
<reference evidence="4" key="3">
    <citation type="submission" date="2025-04" db="UniProtKB">
        <authorList>
            <consortium name="RefSeq"/>
        </authorList>
    </citation>
    <scope>IDENTIFICATION</scope>
    <source>
        <strain evidence="4">CBS 304.34</strain>
    </source>
</reference>
<protein>
    <submittedName>
        <fullName evidence="2 4">Uncharacterized protein</fullName>
    </submittedName>
</protein>
<proteinExistence type="predicted"/>
<evidence type="ECO:0000313" key="4">
    <source>
        <dbReference type="RefSeq" id="XP_033577463.1"/>
    </source>
</evidence>
<evidence type="ECO:0000313" key="2">
    <source>
        <dbReference type="EMBL" id="KAF2810499.1"/>
    </source>
</evidence>
<dbReference type="OrthoDB" id="10445120at2759"/>
<feature type="compositionally biased region" description="Low complexity" evidence="1">
    <location>
        <begin position="72"/>
        <end position="85"/>
    </location>
</feature>
<dbReference type="EMBL" id="MU003700">
    <property type="protein sequence ID" value="KAF2810499.1"/>
    <property type="molecule type" value="Genomic_DNA"/>
</dbReference>
<reference evidence="4" key="2">
    <citation type="submission" date="2020-04" db="EMBL/GenBank/DDBJ databases">
        <authorList>
            <consortium name="NCBI Genome Project"/>
        </authorList>
    </citation>
    <scope>NUCLEOTIDE SEQUENCE</scope>
    <source>
        <strain evidence="4">CBS 304.34</strain>
    </source>
</reference>
<organism evidence="2">
    <name type="scientific">Mytilinidion resinicola</name>
    <dbReference type="NCBI Taxonomy" id="574789"/>
    <lineage>
        <taxon>Eukaryota</taxon>
        <taxon>Fungi</taxon>
        <taxon>Dikarya</taxon>
        <taxon>Ascomycota</taxon>
        <taxon>Pezizomycotina</taxon>
        <taxon>Dothideomycetes</taxon>
        <taxon>Pleosporomycetidae</taxon>
        <taxon>Mytilinidiales</taxon>
        <taxon>Mytilinidiaceae</taxon>
        <taxon>Mytilinidion</taxon>
    </lineage>
</organism>
<feature type="region of interest" description="Disordered" evidence="1">
    <location>
        <begin position="62"/>
        <end position="95"/>
    </location>
</feature>
<dbReference type="AlphaFoldDB" id="A0A6A6YPK9"/>